<evidence type="ECO:0000313" key="2">
    <source>
        <dbReference type="Proteomes" id="UP000788419"/>
    </source>
</evidence>
<keyword evidence="2" id="KW-1185">Reference proteome</keyword>
<dbReference type="EMBL" id="PDWN01000005">
    <property type="protein sequence ID" value="KAF1695452.1"/>
    <property type="molecule type" value="Genomic_DNA"/>
</dbReference>
<gene>
    <name evidence="1" type="ORF">CSC65_06705</name>
</gene>
<evidence type="ECO:0000313" key="1">
    <source>
        <dbReference type="EMBL" id="KAF1695452.1"/>
    </source>
</evidence>
<comment type="caution">
    <text evidence="1">The sequence shown here is derived from an EMBL/GenBank/DDBJ whole genome shotgun (WGS) entry which is preliminary data.</text>
</comment>
<accession>A0ABQ6Z9C4</accession>
<dbReference type="Proteomes" id="UP000788419">
    <property type="component" value="Unassembled WGS sequence"/>
</dbReference>
<evidence type="ECO:0008006" key="3">
    <source>
        <dbReference type="Google" id="ProtNLM"/>
    </source>
</evidence>
<sequence>MAGGLVALLAGCASLGAARVGIDRTDYTERLRQSEKEQLLTNIVALRHGDAPMFLGVTSVISQYTRESTGELHAAITPAIDSDAGAIGGAVMLRETPTVTYTPVTGDRFSRHLLAPLPPAAVLAMMEAGWASDRLFPLAVRSINGVGNTSRAPLFEQRADEDFMEVVAALRRLQRSQGLAVRVRQKEETFSALARVRPALSAQEEADLQYLSERLGIQRGVGELRVVFATYPHDQGELAIATRSMFEILMELSQGVEMEGTPPSAEPYLVRIHSGTAAPVDAHVATQFRGRWYWIDGRDEGSKQMFLITQIMLSIADTGGGSGSPLVTIPAG</sequence>
<protein>
    <recommendedName>
        <fullName evidence="3">Lipoprotein</fullName>
    </recommendedName>
</protein>
<name>A0ABQ6Z9C4_9GAMM</name>
<reference evidence="1 2" key="1">
    <citation type="submission" date="2017-10" db="EMBL/GenBank/DDBJ databases">
        <title>Whole genome sequencing of members of genus Pseudoxanthomonas.</title>
        <authorList>
            <person name="Kumar S."/>
            <person name="Bansal K."/>
            <person name="Kaur A."/>
            <person name="Patil P."/>
            <person name="Sharma S."/>
            <person name="Patil P.B."/>
        </authorList>
    </citation>
    <scope>NUCLEOTIDE SEQUENCE [LARGE SCALE GENOMIC DNA]</scope>
    <source>
        <strain evidence="1 2">DSM 17801</strain>
    </source>
</reference>
<organism evidence="1 2">
    <name type="scientific">Pseudoxanthomonas daejeonensis</name>
    <dbReference type="NCBI Taxonomy" id="266062"/>
    <lineage>
        <taxon>Bacteria</taxon>
        <taxon>Pseudomonadati</taxon>
        <taxon>Pseudomonadota</taxon>
        <taxon>Gammaproteobacteria</taxon>
        <taxon>Lysobacterales</taxon>
        <taxon>Lysobacteraceae</taxon>
        <taxon>Pseudoxanthomonas</taxon>
    </lineage>
</organism>
<proteinExistence type="predicted"/>